<evidence type="ECO:0000313" key="3">
    <source>
        <dbReference type="EMBL" id="GEO72028.1"/>
    </source>
</evidence>
<sequence>MTRGSVTTVKRQDYQPIYEKRRRRHKRWRRLGALVLTLLVIGLGVWGWRTWQSYQQARLARYPIHGVTINQDSGYLDFQQLAKNNQFVYIQATSGATYSDNDFSNNYSRAQGAEIKVGVMHTFSFSTSASRQIHHFGQTVGQQTGTLPIMIAVSYYDQYNSSNRDMAAQGQKLKKIVTALADTYRQGVVIYANKTVLTQFVRPVLPNQAEWMADGHLGHYGSPVKLIEYNASGKLSQNGQSQAVGFTVFNGTQRQWKAFSQQD</sequence>
<keyword evidence="2" id="KW-1133">Transmembrane helix</keyword>
<name>A0ABQ0WWL6_9LACO</name>
<comment type="caution">
    <text evidence="3">The sequence shown here is derived from an EMBL/GenBank/DDBJ whole genome shotgun (WGS) entry which is preliminary data.</text>
</comment>
<proteinExistence type="inferred from homology"/>
<dbReference type="EMBL" id="BJZK01000012">
    <property type="protein sequence ID" value="GEO72028.1"/>
    <property type="molecule type" value="Genomic_DNA"/>
</dbReference>
<dbReference type="PANTHER" id="PTHR34135">
    <property type="entry name" value="LYSOZYME"/>
    <property type="match status" value="1"/>
</dbReference>
<evidence type="ECO:0000313" key="4">
    <source>
        <dbReference type="Proteomes" id="UP000321794"/>
    </source>
</evidence>
<reference evidence="3 4" key="1">
    <citation type="submission" date="2019-07" db="EMBL/GenBank/DDBJ databases">
        <title>Whole genome shotgun sequence of Lactobacillus zymae NBRC 107157.</title>
        <authorList>
            <person name="Hosoyama A."/>
            <person name="Uohara A."/>
            <person name="Ohji S."/>
            <person name="Ichikawa N."/>
        </authorList>
    </citation>
    <scope>NUCLEOTIDE SEQUENCE [LARGE SCALE GENOMIC DNA]</scope>
    <source>
        <strain evidence="3 4">NBRC 107157</strain>
    </source>
</reference>
<dbReference type="InterPro" id="IPR002053">
    <property type="entry name" value="Glyco_hydro_25"/>
</dbReference>
<organism evidence="3 4">
    <name type="scientific">Levilactobacillus zymae</name>
    <dbReference type="NCBI Taxonomy" id="267363"/>
    <lineage>
        <taxon>Bacteria</taxon>
        <taxon>Bacillati</taxon>
        <taxon>Bacillota</taxon>
        <taxon>Bacilli</taxon>
        <taxon>Lactobacillales</taxon>
        <taxon>Lactobacillaceae</taxon>
        <taxon>Levilactobacillus</taxon>
    </lineage>
</organism>
<comment type="similarity">
    <text evidence="1">Belongs to the glycosyl hydrolase 25 family.</text>
</comment>
<dbReference type="SUPFAM" id="SSF51445">
    <property type="entry name" value="(Trans)glycosidases"/>
    <property type="match status" value="1"/>
</dbReference>
<evidence type="ECO:0000256" key="2">
    <source>
        <dbReference type="SAM" id="Phobius"/>
    </source>
</evidence>
<dbReference type="InterPro" id="IPR017853">
    <property type="entry name" value="GH"/>
</dbReference>
<dbReference type="PROSITE" id="PS51904">
    <property type="entry name" value="GLYCOSYL_HYDROL_F25_2"/>
    <property type="match status" value="1"/>
</dbReference>
<protein>
    <submittedName>
        <fullName evidence="3">Lysozyme</fullName>
    </submittedName>
</protein>
<keyword evidence="2" id="KW-0472">Membrane</keyword>
<dbReference type="Gene3D" id="3.20.20.80">
    <property type="entry name" value="Glycosidases"/>
    <property type="match status" value="1"/>
</dbReference>
<feature type="transmembrane region" description="Helical" evidence="2">
    <location>
        <begin position="31"/>
        <end position="48"/>
    </location>
</feature>
<gene>
    <name evidence="3" type="primary">lys</name>
    <name evidence="3" type="ORF">LZY01_11960</name>
</gene>
<dbReference type="Pfam" id="PF01183">
    <property type="entry name" value="Glyco_hydro_25"/>
    <property type="match status" value="1"/>
</dbReference>
<evidence type="ECO:0000256" key="1">
    <source>
        <dbReference type="ARBA" id="ARBA00010646"/>
    </source>
</evidence>
<dbReference type="PANTHER" id="PTHR34135:SF2">
    <property type="entry name" value="LYSOZYME"/>
    <property type="match status" value="1"/>
</dbReference>
<dbReference type="Proteomes" id="UP000321794">
    <property type="component" value="Unassembled WGS sequence"/>
</dbReference>
<accession>A0ABQ0WWL6</accession>
<keyword evidence="4" id="KW-1185">Reference proteome</keyword>
<keyword evidence="2" id="KW-0812">Transmembrane</keyword>